<evidence type="ECO:0000313" key="2">
    <source>
        <dbReference type="EMBL" id="MDX5929642.1"/>
    </source>
</evidence>
<protein>
    <submittedName>
        <fullName evidence="2">Type II toxin-antitoxin system VapC family toxin</fullName>
    </submittedName>
</protein>
<gene>
    <name evidence="2" type="ORF">SIL87_02525</name>
</gene>
<dbReference type="AlphaFoldDB" id="A0AAW9DM37"/>
<keyword evidence="3" id="KW-1185">Reference proteome</keyword>
<dbReference type="Proteomes" id="UP001279553">
    <property type="component" value="Unassembled WGS sequence"/>
</dbReference>
<dbReference type="SUPFAM" id="SSF88723">
    <property type="entry name" value="PIN domain-like"/>
    <property type="match status" value="1"/>
</dbReference>
<dbReference type="CDD" id="cd18682">
    <property type="entry name" value="PIN_VapC-like"/>
    <property type="match status" value="1"/>
</dbReference>
<proteinExistence type="predicted"/>
<dbReference type="InterPro" id="IPR002716">
    <property type="entry name" value="PIN_dom"/>
</dbReference>
<dbReference type="Pfam" id="PF01850">
    <property type="entry name" value="PIN"/>
    <property type="match status" value="1"/>
</dbReference>
<feature type="domain" description="PIN" evidence="1">
    <location>
        <begin position="5"/>
        <end position="117"/>
    </location>
</feature>
<reference evidence="2 3" key="1">
    <citation type="submission" date="2023-11" db="EMBL/GenBank/DDBJ databases">
        <title>MicrobeMod: A computational toolkit for identifying prokaryotic methylation and restriction-modification with nanopore sequencing.</title>
        <authorList>
            <person name="Crits-Christoph A."/>
            <person name="Kang S.C."/>
            <person name="Lee H."/>
            <person name="Ostrov N."/>
        </authorList>
    </citation>
    <scope>NUCLEOTIDE SEQUENCE [LARGE SCALE GENOMIC DNA]</scope>
    <source>
        <strain evidence="2 3">DSMZ 700</strain>
    </source>
</reference>
<sequence>MSEAVLDSSAVLALLLGEPGAERVKPTLPGAFLSTVNFAEIVTKLCERGMPQDQARLAIEAIGVEVVDFGIDQACMTGELRNRTRSAGLSLGDRACLALAQQRNLPAITADTAWSQLPEFNVIVIRGLKA</sequence>
<organism evidence="2 3">
    <name type="scientific">Acidiphilium acidophilum</name>
    <name type="common">Thiobacillus acidophilus</name>
    <dbReference type="NCBI Taxonomy" id="76588"/>
    <lineage>
        <taxon>Bacteria</taxon>
        <taxon>Pseudomonadati</taxon>
        <taxon>Pseudomonadota</taxon>
        <taxon>Alphaproteobacteria</taxon>
        <taxon>Acetobacterales</taxon>
        <taxon>Acidocellaceae</taxon>
        <taxon>Acidiphilium</taxon>
    </lineage>
</organism>
<comment type="caution">
    <text evidence="2">The sequence shown here is derived from an EMBL/GenBank/DDBJ whole genome shotgun (WGS) entry which is preliminary data.</text>
</comment>
<evidence type="ECO:0000313" key="3">
    <source>
        <dbReference type="Proteomes" id="UP001279553"/>
    </source>
</evidence>
<accession>A0AAW9DM37</accession>
<dbReference type="Gene3D" id="3.40.50.1010">
    <property type="entry name" value="5'-nuclease"/>
    <property type="match status" value="1"/>
</dbReference>
<dbReference type="InterPro" id="IPR029060">
    <property type="entry name" value="PIN-like_dom_sf"/>
</dbReference>
<evidence type="ECO:0000259" key="1">
    <source>
        <dbReference type="Pfam" id="PF01850"/>
    </source>
</evidence>
<dbReference type="EMBL" id="JAWXYB010000013">
    <property type="protein sequence ID" value="MDX5929642.1"/>
    <property type="molecule type" value="Genomic_DNA"/>
</dbReference>
<dbReference type="RefSeq" id="WP_319612686.1">
    <property type="nucleotide sequence ID" value="NZ_JAWXYB010000013.1"/>
</dbReference>
<name>A0AAW9DM37_ACIAO</name>